<dbReference type="KEGG" id="mmai:sS8_3415"/>
<protein>
    <recommendedName>
        <fullName evidence="1">BioF2-like acetyltransferase domain-containing protein</fullName>
    </recommendedName>
</protein>
<dbReference type="InterPro" id="IPR016181">
    <property type="entry name" value="Acyl_CoA_acyltransferase"/>
</dbReference>
<sequence length="411" mass="46422">MNQAVRSEPGPVRQTRFSFGNPPRGSVAVVDTIEGIECCSEAIEDLAENAVHPNPFYEPWCFLPLLGASDRKRRLRLLLVHGTNDDGSGAHDTLIGFFPFEQKLLHPLCPVHCLCPWRDSYRWTLRRTPLLRSGAVANALATLGRWLVAERHAPKILVLDDLPGGSGIIDGVERWRAEDRRLCHVPDMHESHLYRRQTDAEAYFSRVLSGKRRRHLKRLRRLLEDLGPVRVADVDESEDIDRLLNEFIALESSQWKGKIGTSMASMPNGSEIAKAILKEAHRRKRLSLLTLRVGDRLVAARSAFLAHPGCFGFKMAYDEDPVYARCGPGFLLDQEGIVRLHDDGDLLGKDIEWLDSCAVEAAALPLSMRTEPLPLHRYVVAVRGGVSEIVSRRFHRVMQALPWRIRRMSAF</sequence>
<reference evidence="2 3" key="1">
    <citation type="submission" date="2016-12" db="EMBL/GenBank/DDBJ databases">
        <title>Genome sequencing of Methylocaldum marinum.</title>
        <authorList>
            <person name="Takeuchi M."/>
            <person name="Kamagata Y."/>
            <person name="Hiraoka S."/>
            <person name="Oshima K."/>
            <person name="Hattori M."/>
            <person name="Iwasaki W."/>
        </authorList>
    </citation>
    <scope>NUCLEOTIDE SEQUENCE [LARGE SCALE GENOMIC DNA]</scope>
    <source>
        <strain evidence="2 3">S8</strain>
    </source>
</reference>
<evidence type="ECO:0000313" key="3">
    <source>
        <dbReference type="Proteomes" id="UP000266313"/>
    </source>
</evidence>
<name>A0A250KUK7_9GAMM</name>
<evidence type="ECO:0000259" key="1">
    <source>
        <dbReference type="Pfam" id="PF13480"/>
    </source>
</evidence>
<organism evidence="2 3">
    <name type="scientific">Methylocaldum marinum</name>
    <dbReference type="NCBI Taxonomy" id="1432792"/>
    <lineage>
        <taxon>Bacteria</taxon>
        <taxon>Pseudomonadati</taxon>
        <taxon>Pseudomonadota</taxon>
        <taxon>Gammaproteobacteria</taxon>
        <taxon>Methylococcales</taxon>
        <taxon>Methylococcaceae</taxon>
        <taxon>Methylocaldum</taxon>
    </lineage>
</organism>
<evidence type="ECO:0000313" key="2">
    <source>
        <dbReference type="EMBL" id="BBA35353.1"/>
    </source>
</evidence>
<dbReference type="EMBL" id="AP017928">
    <property type="protein sequence ID" value="BBA35353.1"/>
    <property type="molecule type" value="Genomic_DNA"/>
</dbReference>
<proteinExistence type="predicted"/>
<dbReference type="RefSeq" id="WP_170161120.1">
    <property type="nucleotide sequence ID" value="NZ_AP017928.1"/>
</dbReference>
<dbReference type="AlphaFoldDB" id="A0A250KUK7"/>
<accession>A0A250KUK7</accession>
<dbReference type="SUPFAM" id="SSF55729">
    <property type="entry name" value="Acyl-CoA N-acyltransferases (Nat)"/>
    <property type="match status" value="1"/>
</dbReference>
<dbReference type="Pfam" id="PF13480">
    <property type="entry name" value="Acetyltransf_6"/>
    <property type="match status" value="1"/>
</dbReference>
<gene>
    <name evidence="2" type="ORF">sS8_3415</name>
</gene>
<keyword evidence="3" id="KW-1185">Reference proteome</keyword>
<feature type="domain" description="BioF2-like acetyltransferase" evidence="1">
    <location>
        <begin position="211"/>
        <end position="344"/>
    </location>
</feature>
<dbReference type="InterPro" id="IPR038740">
    <property type="entry name" value="BioF2-like_GNAT_dom"/>
</dbReference>
<dbReference type="Proteomes" id="UP000266313">
    <property type="component" value="Chromosome"/>
</dbReference>